<reference evidence="2" key="2">
    <citation type="submission" date="2021-10" db="EMBL/GenBank/DDBJ databases">
        <title>Phylogenomics reveals ancestral predisposition of the termite-cultivated fungus Termitomyces towards a domesticated lifestyle.</title>
        <authorList>
            <person name="Auxier B."/>
            <person name="Grum-Grzhimaylo A."/>
            <person name="Cardenas M.E."/>
            <person name="Lodge J.D."/>
            <person name="Laessoe T."/>
            <person name="Pedersen O."/>
            <person name="Smith M.E."/>
            <person name="Kuyper T.W."/>
            <person name="Franco-Molano E.A."/>
            <person name="Baroni T.J."/>
            <person name="Aanen D.K."/>
        </authorList>
    </citation>
    <scope>NUCLEOTIDE SEQUENCE</scope>
    <source>
        <strain evidence="2">D49</strain>
    </source>
</reference>
<feature type="compositionally biased region" description="Low complexity" evidence="1">
    <location>
        <begin position="427"/>
        <end position="451"/>
    </location>
</feature>
<dbReference type="EMBL" id="JABCKI010005715">
    <property type="protein sequence ID" value="KAG5639687.1"/>
    <property type="molecule type" value="Genomic_DNA"/>
</dbReference>
<feature type="region of interest" description="Disordered" evidence="1">
    <location>
        <begin position="368"/>
        <end position="792"/>
    </location>
</feature>
<protein>
    <submittedName>
        <fullName evidence="2">Uncharacterized protein</fullName>
    </submittedName>
</protein>
<dbReference type="GO" id="GO:0046982">
    <property type="term" value="F:protein heterodimerization activity"/>
    <property type="evidence" value="ECO:0007669"/>
    <property type="project" value="InterPro"/>
</dbReference>
<gene>
    <name evidence="2" type="ORF">H0H81_005870</name>
</gene>
<evidence type="ECO:0000313" key="3">
    <source>
        <dbReference type="Proteomes" id="UP000717328"/>
    </source>
</evidence>
<keyword evidence="3" id="KW-1185">Reference proteome</keyword>
<feature type="compositionally biased region" description="Acidic residues" evidence="1">
    <location>
        <begin position="515"/>
        <end position="528"/>
    </location>
</feature>
<feature type="compositionally biased region" description="Polar residues" evidence="1">
    <location>
        <begin position="958"/>
        <end position="970"/>
    </location>
</feature>
<dbReference type="Gene3D" id="1.10.20.10">
    <property type="entry name" value="Histone, subunit A"/>
    <property type="match status" value="1"/>
</dbReference>
<dbReference type="Proteomes" id="UP000717328">
    <property type="component" value="Unassembled WGS sequence"/>
</dbReference>
<evidence type="ECO:0000256" key="1">
    <source>
        <dbReference type="SAM" id="MobiDB-lite"/>
    </source>
</evidence>
<feature type="compositionally biased region" description="Polar residues" evidence="1">
    <location>
        <begin position="242"/>
        <end position="254"/>
    </location>
</feature>
<organism evidence="2 3">
    <name type="scientific">Sphagnurus paluster</name>
    <dbReference type="NCBI Taxonomy" id="117069"/>
    <lineage>
        <taxon>Eukaryota</taxon>
        <taxon>Fungi</taxon>
        <taxon>Dikarya</taxon>
        <taxon>Basidiomycota</taxon>
        <taxon>Agaricomycotina</taxon>
        <taxon>Agaricomycetes</taxon>
        <taxon>Agaricomycetidae</taxon>
        <taxon>Agaricales</taxon>
        <taxon>Tricholomatineae</taxon>
        <taxon>Lyophyllaceae</taxon>
        <taxon>Sphagnurus</taxon>
    </lineage>
</organism>
<feature type="compositionally biased region" description="Basic and acidic residues" evidence="1">
    <location>
        <begin position="602"/>
        <end position="612"/>
    </location>
</feature>
<feature type="compositionally biased region" description="Low complexity" evidence="1">
    <location>
        <begin position="469"/>
        <end position="487"/>
    </location>
</feature>
<comment type="caution">
    <text evidence="2">The sequence shown here is derived from an EMBL/GenBank/DDBJ whole genome shotgun (WGS) entry which is preliminary data.</text>
</comment>
<proteinExistence type="predicted"/>
<feature type="region of interest" description="Disordered" evidence="1">
    <location>
        <begin position="226"/>
        <end position="283"/>
    </location>
</feature>
<evidence type="ECO:0000313" key="2">
    <source>
        <dbReference type="EMBL" id="KAG5639687.1"/>
    </source>
</evidence>
<name>A0A9P7G351_9AGAR</name>
<feature type="compositionally biased region" description="Pro residues" evidence="1">
    <location>
        <begin position="641"/>
        <end position="650"/>
    </location>
</feature>
<accession>A0A9P7G351</accession>
<feature type="compositionally biased region" description="Low complexity" evidence="1">
    <location>
        <begin position="651"/>
        <end position="664"/>
    </location>
</feature>
<feature type="compositionally biased region" description="Polar residues" evidence="1">
    <location>
        <begin position="572"/>
        <end position="582"/>
    </location>
</feature>
<feature type="compositionally biased region" description="Polar residues" evidence="1">
    <location>
        <begin position="725"/>
        <end position="734"/>
    </location>
</feature>
<dbReference type="AlphaFoldDB" id="A0A9P7G351"/>
<feature type="compositionally biased region" description="Low complexity" evidence="1">
    <location>
        <begin position="314"/>
        <end position="325"/>
    </location>
</feature>
<reference evidence="2" key="1">
    <citation type="submission" date="2021-02" db="EMBL/GenBank/DDBJ databases">
        <authorList>
            <person name="Nieuwenhuis M."/>
            <person name="Van De Peppel L.J.J."/>
        </authorList>
    </citation>
    <scope>NUCLEOTIDE SEQUENCE</scope>
    <source>
        <strain evidence="2">D49</strain>
    </source>
</reference>
<feature type="compositionally biased region" description="Low complexity" evidence="1">
    <location>
        <begin position="265"/>
        <end position="282"/>
    </location>
</feature>
<sequence>MARAPDNSGPSYISSHSADVILSDIRPIKLKIEALRSINVLLDEFLHSILSTACSLSTDKLRASLLSLLPTTLGKEALLEAEVELRAYWDRTAPADVTILDDDSKTFHLQWAFELLRLKCEAYSTLNESDEDHGAEGRINDMMSSSGGTPPKASLMAPAALYLTAILEAVCEHILSNVGRVTARDSSRTSATVHDLFVALCEDHSVYDLFKTMKVYEQIEQLSKASKVRRSKSFTRNDRSLRTGSPHQDVSTNSPRDRISSEQPGAVTSVGTTAVSTSGSRSSFEKARAMKMFKANNRSSFDGDVPNAHTKTDSVVSESSRHTSSQPDEGSPYEDQAMQQEFDDLMRTSSTMKVSLTPDRLKTMEVYKQEKDQRGNRRPTGVPPLSFKAESDPPVLPPRATGRRPSLLRVDSIKEDEEEGSSPPLFPTRSRQSSVSTPPSSSKPLPSRVRSISTTDPSPVPRVFAKLAHSPTPHSSSHTMPVPSPSMQPRRTVPNGQDPFPPRTRKVQKNRESFDLDDVMGDSDDEEIPAPKSSPKVRSPGRAPHAVSSSTRDLMEFLAEGPPGMGGPGSGFSTDIPQNANKPKSAGRLQRMISKLSLSNTDRSRGSEDAKKSPQLVRTPPPHSIHSKSSMGNLSSLANRPIPPRPPISPPASSDISSDDLPSNGARSRSASVKGRDSPANSQLPAPPVPTQREHSGSVSSNRRQPLPQPELNGHTQEHNRRAQPPQNLQTQRTPVVENVPPAHSSPLVAQSKPETPASQITAKEKTRPPRSSPPAGRTTPAYKPPPASVDNDVKNSCTEPYISCTQAQDIHSLLARATTADECRLIFDMFLAKSRIPIEPTNSSPSSTAVAHDHSAPADEAIETGIVELFLGGEDALELFAKRRVRKRSKSQLAGEPILLTPPGRSNILSPKGPRLPNNIINTTSTEVHTDKLTTDSNDNSTGGLPLDNTPDKNKSAPKSSQNYTPAEC</sequence>
<dbReference type="OrthoDB" id="5382203at2759"/>
<feature type="region of interest" description="Disordered" evidence="1">
    <location>
        <begin position="297"/>
        <end position="335"/>
    </location>
</feature>
<dbReference type="InterPro" id="IPR009072">
    <property type="entry name" value="Histone-fold"/>
</dbReference>
<feature type="compositionally biased region" description="Polar residues" evidence="1">
    <location>
        <begin position="753"/>
        <end position="762"/>
    </location>
</feature>
<feature type="region of interest" description="Disordered" evidence="1">
    <location>
        <begin position="897"/>
        <end position="970"/>
    </location>
</feature>